<dbReference type="Pfam" id="PF00035">
    <property type="entry name" value="dsrm"/>
    <property type="match status" value="2"/>
</dbReference>
<dbReference type="SMART" id="SM00358">
    <property type="entry name" value="DSRM"/>
    <property type="match status" value="2"/>
</dbReference>
<feature type="domain" description="DRBM" evidence="3">
    <location>
        <begin position="159"/>
        <end position="225"/>
    </location>
</feature>
<gene>
    <name evidence="6" type="primary">LOC101888568</name>
</gene>
<organism evidence="5 6">
    <name type="scientific">Musca domestica</name>
    <name type="common">House fly</name>
    <dbReference type="NCBI Taxonomy" id="7370"/>
    <lineage>
        <taxon>Eukaryota</taxon>
        <taxon>Metazoa</taxon>
        <taxon>Ecdysozoa</taxon>
        <taxon>Arthropoda</taxon>
        <taxon>Hexapoda</taxon>
        <taxon>Insecta</taxon>
        <taxon>Pterygota</taxon>
        <taxon>Neoptera</taxon>
        <taxon>Endopterygota</taxon>
        <taxon>Diptera</taxon>
        <taxon>Brachycera</taxon>
        <taxon>Muscomorpha</taxon>
        <taxon>Muscoidea</taxon>
        <taxon>Muscidae</taxon>
        <taxon>Musca</taxon>
    </lineage>
</organism>
<dbReference type="InterPro" id="IPR014720">
    <property type="entry name" value="dsRBD_dom"/>
</dbReference>
<dbReference type="InterPro" id="IPR002466">
    <property type="entry name" value="A_deamin"/>
</dbReference>
<dbReference type="Gene3D" id="3.30.160.20">
    <property type="match status" value="2"/>
</dbReference>
<name>A0ABM3UWR0_MUSDO</name>
<dbReference type="SUPFAM" id="SSF54768">
    <property type="entry name" value="dsRNA-binding domain-like"/>
    <property type="match status" value="2"/>
</dbReference>
<dbReference type="Pfam" id="PF02137">
    <property type="entry name" value="A_deamin"/>
    <property type="match status" value="1"/>
</dbReference>
<evidence type="ECO:0000313" key="5">
    <source>
        <dbReference type="Proteomes" id="UP001652621"/>
    </source>
</evidence>
<feature type="domain" description="DRBM" evidence="3">
    <location>
        <begin position="327"/>
        <end position="384"/>
    </location>
</feature>
<dbReference type="RefSeq" id="XP_058977941.1">
    <property type="nucleotide sequence ID" value="XM_059121958.1"/>
</dbReference>
<proteinExistence type="predicted"/>
<dbReference type="PROSITE" id="PS50137">
    <property type="entry name" value="DS_RBD"/>
    <property type="match status" value="2"/>
</dbReference>
<evidence type="ECO:0000313" key="6">
    <source>
        <dbReference type="RefSeq" id="XP_058977941.1"/>
    </source>
</evidence>
<sequence length="789" mass="88212">MSVASRVSSDQMDEDFGFICNECRTMFRTECGHKLENVDQNSSGGPQNCCDLLKKINDLSKEITEIKSLLVKITKSEEDPKSELESKSEPSNSSNDEEGRQIENEISLENKVTFAKQCMKRKRQTSLSEEMKRKELELFKEFIGTPKKKPRTSKERVPQPKNTVAMLNELRHGLVYKLESQTGPVHAPLFTISVEVDGQKYLGQGRSKKIARIEAAATALRSFIQFKDGAVLTPLKPACNLDFTSDEHLDNGTGIDIDKMSQTELILYVGSIVKKAKLKAKLCSSKNSSTDLLLENIKLSMQNSNKSPLSVDGQKKVPDKGPVMLLYELFTDVHFDCSTVDGAQNNCRFKMTVTVNNSKFDGTGPSKKLAKNAAAKAALASLCNISYSPMMHPQKNLPLPLDDKSSSMELPQIHADTIGRLVLEKFMEVIKGQESYSRRKVLAGIVMTENMNFNEAQVISVSTGTKCVSGEHMSINGSVLNDSHAEIVSRRCFMKYLYAQLELHFNPATANQSIFVRNQENAQYPYKLKTGVHFHLYINTAPCGDARIFSPHENDSSVDKHPNRKARGQLRTKIESGEGTIPVKSSDGIQTWDGVLEGHRLLTMSCSDKIARWNIVGIQGSLLSSIIEPIYLHSIVLGSLLHPEHMYRAVCGRIEKSIQGLPPPYHLNKPRLAQLTSSEPRNQAKAPNFGINWTIGDTEVEVVNSLTGKTVNNQISRITKQMFFNKYGSLVKNLPGLPERKLTTDYGQTKAKVKDYQIAKRELFAAFRREDLGNWLKKPQEQDEFALPE</sequence>
<dbReference type="PANTHER" id="PTHR10910:SF62">
    <property type="entry name" value="AT07585P-RELATED"/>
    <property type="match status" value="1"/>
</dbReference>
<dbReference type="SMART" id="SM00552">
    <property type="entry name" value="ADEAMc"/>
    <property type="match status" value="1"/>
</dbReference>
<protein>
    <submittedName>
        <fullName evidence="6">Double-stranded RNA-specific editase Adar isoform X1</fullName>
    </submittedName>
</protein>
<dbReference type="GeneID" id="101888568"/>
<dbReference type="Proteomes" id="UP001652621">
    <property type="component" value="Unplaced"/>
</dbReference>
<dbReference type="PANTHER" id="PTHR10910">
    <property type="entry name" value="EUKARYOTE SPECIFIC DSRNA BINDING PROTEIN"/>
    <property type="match status" value="1"/>
</dbReference>
<dbReference type="PROSITE" id="PS50141">
    <property type="entry name" value="A_DEAMIN_EDITASE"/>
    <property type="match status" value="1"/>
</dbReference>
<evidence type="ECO:0000256" key="2">
    <source>
        <dbReference type="SAM" id="MobiDB-lite"/>
    </source>
</evidence>
<evidence type="ECO:0000259" key="4">
    <source>
        <dbReference type="PROSITE" id="PS50141"/>
    </source>
</evidence>
<feature type="region of interest" description="Disordered" evidence="2">
    <location>
        <begin position="76"/>
        <end position="106"/>
    </location>
</feature>
<keyword evidence="5" id="KW-1185">Reference proteome</keyword>
<keyword evidence="1" id="KW-0694">RNA-binding</keyword>
<accession>A0ABM3UWR0</accession>
<reference evidence="6" key="1">
    <citation type="submission" date="2025-08" db="UniProtKB">
        <authorList>
            <consortium name="RefSeq"/>
        </authorList>
    </citation>
    <scope>IDENTIFICATION</scope>
    <source>
        <strain evidence="6">Aabys</strain>
        <tissue evidence="6">Whole body</tissue>
    </source>
</reference>
<feature type="domain" description="A to I editase" evidence="4">
    <location>
        <begin position="460"/>
        <end position="785"/>
    </location>
</feature>
<evidence type="ECO:0000259" key="3">
    <source>
        <dbReference type="PROSITE" id="PS50137"/>
    </source>
</evidence>
<dbReference type="CDD" id="cd19865">
    <property type="entry name" value="DSRM_STRBP_RED-like_rpt1"/>
    <property type="match status" value="1"/>
</dbReference>
<evidence type="ECO:0000256" key="1">
    <source>
        <dbReference type="PROSITE-ProRule" id="PRU00266"/>
    </source>
</evidence>
<feature type="compositionally biased region" description="Basic and acidic residues" evidence="2">
    <location>
        <begin position="76"/>
        <end position="88"/>
    </location>
</feature>